<dbReference type="InterPro" id="IPR000225">
    <property type="entry name" value="Armadillo"/>
</dbReference>
<evidence type="ECO:0000313" key="3">
    <source>
        <dbReference type="EMBL" id="JAV70372.1"/>
    </source>
</evidence>
<dbReference type="InterPro" id="IPR011989">
    <property type="entry name" value="ARM-like"/>
</dbReference>
<evidence type="ECO:0000256" key="2">
    <source>
        <dbReference type="SAM" id="MobiDB-lite"/>
    </source>
</evidence>
<dbReference type="InterPro" id="IPR016024">
    <property type="entry name" value="ARM-type_fold"/>
</dbReference>
<feature type="region of interest" description="Disordered" evidence="2">
    <location>
        <begin position="1"/>
        <end position="27"/>
    </location>
</feature>
<feature type="repeat" description="ARM" evidence="1">
    <location>
        <begin position="725"/>
        <end position="767"/>
    </location>
</feature>
<dbReference type="EMBL" id="GEZM01061558">
    <property type="protein sequence ID" value="JAV70372.1"/>
    <property type="molecule type" value="Transcribed_RNA"/>
</dbReference>
<dbReference type="SUPFAM" id="SSF48371">
    <property type="entry name" value="ARM repeat"/>
    <property type="match status" value="1"/>
</dbReference>
<feature type="region of interest" description="Disordered" evidence="2">
    <location>
        <begin position="193"/>
        <end position="217"/>
    </location>
</feature>
<dbReference type="AlphaFoldDB" id="A0A1Y1L9N3"/>
<accession>A0A1Y1L9N3</accession>
<dbReference type="PANTHER" id="PTHR21356">
    <property type="entry name" value="ARMADILLO REPEAT CONTAINING 2"/>
    <property type="match status" value="1"/>
</dbReference>
<dbReference type="InterPro" id="IPR038905">
    <property type="entry name" value="ARMC2"/>
</dbReference>
<evidence type="ECO:0000256" key="1">
    <source>
        <dbReference type="PROSITE-ProRule" id="PRU00259"/>
    </source>
</evidence>
<feature type="compositionally biased region" description="Polar residues" evidence="2">
    <location>
        <begin position="1"/>
        <end position="16"/>
    </location>
</feature>
<dbReference type="GO" id="GO:0044782">
    <property type="term" value="P:cilium organization"/>
    <property type="evidence" value="ECO:0007669"/>
    <property type="project" value="TreeGrafter"/>
</dbReference>
<proteinExistence type="predicted"/>
<dbReference type="Gene3D" id="1.25.10.10">
    <property type="entry name" value="Leucine-rich Repeat Variant"/>
    <property type="match status" value="2"/>
</dbReference>
<reference evidence="3" key="1">
    <citation type="journal article" date="2016" name="Sci. Rep.">
        <title>Molecular characterization of firefly nuptial gifts: a multi-omics approach sheds light on postcopulatory sexual selection.</title>
        <authorList>
            <person name="Al-Wathiqui N."/>
            <person name="Fallon T.R."/>
            <person name="South A."/>
            <person name="Weng J.K."/>
            <person name="Lewis S.M."/>
        </authorList>
    </citation>
    <scope>NUCLEOTIDE SEQUENCE</scope>
</reference>
<evidence type="ECO:0008006" key="4">
    <source>
        <dbReference type="Google" id="ProtNLM"/>
    </source>
</evidence>
<protein>
    <recommendedName>
        <fullName evidence="4">Armadillo repeat-containing domain-containing protein</fullName>
    </recommendedName>
</protein>
<name>A0A1Y1L9N3_PHOPY</name>
<sequence>MENSGKTNALASTKVTSPFYEPPPRKTSADIINEAKAAIKDSQMVDNSFASASIKPLQTQRPFTPREKERILFGHKRKSNRPPSSFSLRYLQETDFNTNTIADNADSENNTICTIDKDAQITKKQNAFKTQRSNSLSKIGDGKIFDVGCHKIKLPALDALKVVQKKRIHKNTFSLDNLPEEYEESVEPPVVNRNAFSSPQERTDFNENSPFGRPSQQQNNLSQCLLLGVENLNKLFENKQIVENSETLFVKTGYLNNVTRTENEKSSLDVYKERTMENIIETLSKHHKNVKDEVIVQSLRDLYDCMEQKKFLSTSVDSKTKICILKCLYRFVESPNEQLLLNIARIILALKVTGNNLSGVCKLIFKVSKNDKNDSLFLEGNILDLFVDALGRSSPLDDGEACVYGYGSVKFLTMNSKLLKKILDLGILQLMVLHIKIINNARQEKVHIPEHTEHALFQLTGGLRNLAADESVYDEFISTDTVFQLCTTLELFSSNLDIVSNISRTLSTISMNDNCCDKIGEFAEISKIFVKLFEKYPGNEEIIVRLAYTLGNVLAKLDSSRIRFFHEKNSISSLISLWKIYFERTLKNCSLKFDTEWESTSNTEDVMIKIIRIVANIAINTDIGKSMNEQYGLQLIDEFLKVLISNPFKKNDELILSVLSTLNNLSYYYTAEFDRDIFHIKQVDIMEAISEYVNCQNVDCVIEAIRILGNLSRSKITRSYVIQKNIFSQLIKILDEDNLNLLKTTVGVFVNLMADNKNRVLFKNSGGTGKLIRILNQYGSYDWVLTMLICQVLWNFCIDTVNLYELISDNEMQQLLSILADFLGDAIESCCTLNRVMLVDEEKLFGITDTNEDLEIYSAPDYMIWEEFANVATNLLEKIEHFLDTLEQIESAGNIKTKDSNTNLSFAAW</sequence>
<dbReference type="PROSITE" id="PS50176">
    <property type="entry name" value="ARM_REPEAT"/>
    <property type="match status" value="1"/>
</dbReference>
<organism evidence="3">
    <name type="scientific">Photinus pyralis</name>
    <name type="common">Common eastern firefly</name>
    <name type="synonym">Lampyris pyralis</name>
    <dbReference type="NCBI Taxonomy" id="7054"/>
    <lineage>
        <taxon>Eukaryota</taxon>
        <taxon>Metazoa</taxon>
        <taxon>Ecdysozoa</taxon>
        <taxon>Arthropoda</taxon>
        <taxon>Hexapoda</taxon>
        <taxon>Insecta</taxon>
        <taxon>Pterygota</taxon>
        <taxon>Neoptera</taxon>
        <taxon>Endopterygota</taxon>
        <taxon>Coleoptera</taxon>
        <taxon>Polyphaga</taxon>
        <taxon>Elateriformia</taxon>
        <taxon>Elateroidea</taxon>
        <taxon>Lampyridae</taxon>
        <taxon>Lampyrinae</taxon>
        <taxon>Photinus</taxon>
    </lineage>
</organism>
<dbReference type="PANTHER" id="PTHR21356:SF1">
    <property type="entry name" value="ARMADILLO REPEAT-CONTAINING PROTEIN 2"/>
    <property type="match status" value="1"/>
</dbReference>